<feature type="compositionally biased region" description="Low complexity" evidence="1">
    <location>
        <begin position="36"/>
        <end position="63"/>
    </location>
</feature>
<evidence type="ECO:0000313" key="2">
    <source>
        <dbReference type="Proteomes" id="UP000887574"/>
    </source>
</evidence>
<feature type="compositionally biased region" description="Polar residues" evidence="1">
    <location>
        <begin position="9"/>
        <end position="18"/>
    </location>
</feature>
<keyword evidence="2" id="KW-1185">Reference proteome</keyword>
<protein>
    <submittedName>
        <fullName evidence="3">Uncharacterized protein</fullName>
    </submittedName>
</protein>
<feature type="region of interest" description="Disordered" evidence="1">
    <location>
        <begin position="1"/>
        <end position="80"/>
    </location>
</feature>
<organism evidence="2 3">
    <name type="scientific">Ditylenchus dipsaci</name>
    <dbReference type="NCBI Taxonomy" id="166011"/>
    <lineage>
        <taxon>Eukaryota</taxon>
        <taxon>Metazoa</taxon>
        <taxon>Ecdysozoa</taxon>
        <taxon>Nematoda</taxon>
        <taxon>Chromadorea</taxon>
        <taxon>Rhabditida</taxon>
        <taxon>Tylenchina</taxon>
        <taxon>Tylenchomorpha</taxon>
        <taxon>Sphaerularioidea</taxon>
        <taxon>Anguinidae</taxon>
        <taxon>Anguininae</taxon>
        <taxon>Ditylenchus</taxon>
    </lineage>
</organism>
<proteinExistence type="predicted"/>
<name>A0A915DST7_9BILA</name>
<dbReference type="WBParaSite" id="jg23281">
    <property type="protein sequence ID" value="jg23281"/>
    <property type="gene ID" value="jg23281"/>
</dbReference>
<dbReference type="Proteomes" id="UP000887574">
    <property type="component" value="Unplaced"/>
</dbReference>
<accession>A0A915DST7</accession>
<reference evidence="3" key="1">
    <citation type="submission" date="2022-11" db="UniProtKB">
        <authorList>
            <consortium name="WormBaseParasite"/>
        </authorList>
    </citation>
    <scope>IDENTIFICATION</scope>
</reference>
<feature type="compositionally biased region" description="Basic and acidic residues" evidence="1">
    <location>
        <begin position="20"/>
        <end position="31"/>
    </location>
</feature>
<evidence type="ECO:0000313" key="3">
    <source>
        <dbReference type="WBParaSite" id="jg23281"/>
    </source>
</evidence>
<dbReference type="AlphaFoldDB" id="A0A915DST7"/>
<evidence type="ECO:0000256" key="1">
    <source>
        <dbReference type="SAM" id="MobiDB-lite"/>
    </source>
</evidence>
<sequence length="215" mass="24066">MVEIELKSFASSSNSGYNQTEKEVTKTEKSTKKSSKSASNQSSSQHQSCSISSSSKQESSESSGNEFHNPDGLQSHSASVQEEVECVDRTTIEEIYPKAKIVDKYKIFKKLNLPLHSTGSFLVCWPDEEWRRNGGQNAWSSTSLPIENGLEGCVVYVWTPFHPNQTLRSHAGFICLLKVHQEISGQKTLIYIPILKEGIEILDTDSFHNMFSTLQ</sequence>